<evidence type="ECO:0000313" key="1">
    <source>
        <dbReference type="EMBL" id="KAI4867267.1"/>
    </source>
</evidence>
<evidence type="ECO:0000313" key="2">
    <source>
        <dbReference type="Proteomes" id="UP001497700"/>
    </source>
</evidence>
<comment type="caution">
    <text evidence="1">The sequence shown here is derived from an EMBL/GenBank/DDBJ whole genome shotgun (WGS) entry which is preliminary data.</text>
</comment>
<accession>A0ACB9Z717</accession>
<dbReference type="Proteomes" id="UP001497700">
    <property type="component" value="Unassembled WGS sequence"/>
</dbReference>
<protein>
    <submittedName>
        <fullName evidence="1">Uncharacterized protein</fullName>
    </submittedName>
</protein>
<reference evidence="1 2" key="1">
    <citation type="journal article" date="2022" name="New Phytol.">
        <title>Ecological generalism drives hyperdiversity of secondary metabolite gene clusters in xylarialean endophytes.</title>
        <authorList>
            <person name="Franco M.E.E."/>
            <person name="Wisecaver J.H."/>
            <person name="Arnold A.E."/>
            <person name="Ju Y.M."/>
            <person name="Slot J.C."/>
            <person name="Ahrendt S."/>
            <person name="Moore L.P."/>
            <person name="Eastman K.E."/>
            <person name="Scott K."/>
            <person name="Konkel Z."/>
            <person name="Mondo S.J."/>
            <person name="Kuo A."/>
            <person name="Hayes R.D."/>
            <person name="Haridas S."/>
            <person name="Andreopoulos B."/>
            <person name="Riley R."/>
            <person name="LaButti K."/>
            <person name="Pangilinan J."/>
            <person name="Lipzen A."/>
            <person name="Amirebrahimi M."/>
            <person name="Yan J."/>
            <person name="Adam C."/>
            <person name="Keymanesh K."/>
            <person name="Ng V."/>
            <person name="Louie K."/>
            <person name="Northen T."/>
            <person name="Drula E."/>
            <person name="Henrissat B."/>
            <person name="Hsieh H.M."/>
            <person name="Youens-Clark K."/>
            <person name="Lutzoni F."/>
            <person name="Miadlikowska J."/>
            <person name="Eastwood D.C."/>
            <person name="Hamelin R.C."/>
            <person name="Grigoriev I.V."/>
            <person name="U'Ren J.M."/>
        </authorList>
    </citation>
    <scope>NUCLEOTIDE SEQUENCE [LARGE SCALE GENOMIC DNA]</scope>
    <source>
        <strain evidence="1 2">CBS 119005</strain>
    </source>
</reference>
<gene>
    <name evidence="1" type="ORF">F4820DRAFT_446251</name>
</gene>
<keyword evidence="2" id="KW-1185">Reference proteome</keyword>
<dbReference type="EMBL" id="MU393449">
    <property type="protein sequence ID" value="KAI4867267.1"/>
    <property type="molecule type" value="Genomic_DNA"/>
</dbReference>
<sequence length="396" mass="43249">MSHVSNSLIAPLINTLGPKIMQYPRAGMDELPTFFSNNIQDMEDDGNELFDSQHIIAQSHDHQDTSSATHLDSSSIDAPRDLADPQPANSIYAQTSGRPLTRHARNQLAASQYDSDGPTSPSLSSGSSETPETHSSQQTATPEDALPNKNDKALRASAVEGFPPSGRTPTKKRRQGKQHAEEDGAMNVDATKRNRFLERNRVAATKCRQKKKEWVSDLEETRFGLEGQNSHLQLEYSSLRNEITHIKSQLMEHASCSDPNINKWIENEAKRFVLGTGERYDQMLTNMSSAPAMIARHENFPFTSGYPTGSGSELLSPVTPSHRGSISFTPGTMGPSSPVFYRSSMTSSGPDGTTSVSVDETYPSNFMPSSIAEDPTSFDGVSMADDAFEDSAITRG</sequence>
<organism evidence="1 2">
    <name type="scientific">Hypoxylon rubiginosum</name>
    <dbReference type="NCBI Taxonomy" id="110542"/>
    <lineage>
        <taxon>Eukaryota</taxon>
        <taxon>Fungi</taxon>
        <taxon>Dikarya</taxon>
        <taxon>Ascomycota</taxon>
        <taxon>Pezizomycotina</taxon>
        <taxon>Sordariomycetes</taxon>
        <taxon>Xylariomycetidae</taxon>
        <taxon>Xylariales</taxon>
        <taxon>Hypoxylaceae</taxon>
        <taxon>Hypoxylon</taxon>
    </lineage>
</organism>
<proteinExistence type="predicted"/>
<name>A0ACB9Z717_9PEZI</name>